<keyword evidence="6" id="KW-1185">Reference proteome</keyword>
<organism evidence="4 5">
    <name type="scientific">Mucilaginibacter phyllosphaerae</name>
    <dbReference type="NCBI Taxonomy" id="1812349"/>
    <lineage>
        <taxon>Bacteria</taxon>
        <taxon>Pseudomonadati</taxon>
        <taxon>Bacteroidota</taxon>
        <taxon>Sphingobacteriia</taxon>
        <taxon>Sphingobacteriales</taxon>
        <taxon>Sphingobacteriaceae</taxon>
        <taxon>Mucilaginibacter</taxon>
    </lineage>
</organism>
<dbReference type="Pfam" id="PF01531">
    <property type="entry name" value="Glyco_transf_11"/>
    <property type="match status" value="1"/>
</dbReference>
<dbReference type="EMBL" id="SNQG01000002">
    <property type="protein sequence ID" value="TEW67817.1"/>
    <property type="molecule type" value="Genomic_DNA"/>
</dbReference>
<reference evidence="3 6" key="3">
    <citation type="submission" date="2020-08" db="EMBL/GenBank/DDBJ databases">
        <title>Genomic Encyclopedia of Type Strains, Phase IV (KMG-IV): sequencing the most valuable type-strain genomes for metagenomic binning, comparative biology and taxonomic classification.</title>
        <authorList>
            <person name="Goeker M."/>
        </authorList>
    </citation>
    <scope>NUCLEOTIDE SEQUENCE [LARGE SCALE GENOMIC DNA]</scope>
    <source>
        <strain evidence="3 6">DSM 100995</strain>
    </source>
</reference>
<evidence type="ECO:0000313" key="5">
    <source>
        <dbReference type="Proteomes" id="UP000297248"/>
    </source>
</evidence>
<proteinExistence type="predicted"/>
<keyword evidence="1 4" id="KW-0328">Glycosyltransferase</keyword>
<gene>
    <name evidence="4" type="ORF">E2R65_07460</name>
    <name evidence="3" type="ORF">GGR35_001134</name>
</gene>
<evidence type="ECO:0000256" key="1">
    <source>
        <dbReference type="ARBA" id="ARBA00022676"/>
    </source>
</evidence>
<evidence type="ECO:0000313" key="6">
    <source>
        <dbReference type="Proteomes" id="UP000583101"/>
    </source>
</evidence>
<reference evidence="4 5" key="1">
    <citation type="journal article" date="2016" name="Int. J. Syst. Evol. Microbiol.">
        <title>Proposal of Mucilaginibacter phyllosphaerae sp. nov. isolated from the phyllosphere of Galium album.</title>
        <authorList>
            <person name="Aydogan E.L."/>
            <person name="Busse H.J."/>
            <person name="Moser G."/>
            <person name="Muller C."/>
            <person name="Kampfer P."/>
            <person name="Glaeser S.P."/>
        </authorList>
    </citation>
    <scope>NUCLEOTIDE SEQUENCE [LARGE SCALE GENOMIC DNA]</scope>
    <source>
        <strain evidence="4 5">PP-F2FG21</strain>
    </source>
</reference>
<evidence type="ECO:0000313" key="3">
    <source>
        <dbReference type="EMBL" id="MBB3968542.1"/>
    </source>
</evidence>
<dbReference type="InterPro" id="IPR002516">
    <property type="entry name" value="Glyco_trans_11"/>
</dbReference>
<dbReference type="Proteomes" id="UP000297248">
    <property type="component" value="Unassembled WGS sequence"/>
</dbReference>
<protein>
    <submittedName>
        <fullName evidence="4">Alpha-1,2-fucosyltransferase</fullName>
    </submittedName>
</protein>
<evidence type="ECO:0000256" key="2">
    <source>
        <dbReference type="ARBA" id="ARBA00022679"/>
    </source>
</evidence>
<dbReference type="PANTHER" id="PTHR11927:SF9">
    <property type="entry name" value="L-FUCOSYLTRANSFERASE"/>
    <property type="match status" value="1"/>
</dbReference>
<dbReference type="OrthoDB" id="9794601at2"/>
<dbReference type="GO" id="GO:0005975">
    <property type="term" value="P:carbohydrate metabolic process"/>
    <property type="evidence" value="ECO:0007669"/>
    <property type="project" value="InterPro"/>
</dbReference>
<reference evidence="4" key="2">
    <citation type="submission" date="2019-03" db="EMBL/GenBank/DDBJ databases">
        <authorList>
            <person name="Yan Y.-Q."/>
            <person name="Du Z.-J."/>
        </authorList>
    </citation>
    <scope>NUCLEOTIDE SEQUENCE</scope>
    <source>
        <strain evidence="4">PP-F2FG21</strain>
    </source>
</reference>
<dbReference type="GO" id="GO:0008107">
    <property type="term" value="F:galactoside 2-alpha-L-fucosyltransferase activity"/>
    <property type="evidence" value="ECO:0007669"/>
    <property type="project" value="InterPro"/>
</dbReference>
<keyword evidence="2 4" id="KW-0808">Transferase</keyword>
<dbReference type="GO" id="GO:0016020">
    <property type="term" value="C:membrane"/>
    <property type="evidence" value="ECO:0007669"/>
    <property type="project" value="InterPro"/>
</dbReference>
<dbReference type="PANTHER" id="PTHR11927">
    <property type="entry name" value="GALACTOSIDE 2-L-FUCOSYLTRANSFERASE"/>
    <property type="match status" value="1"/>
</dbReference>
<accession>A0A4Y8AGD5</accession>
<comment type="caution">
    <text evidence="4">The sequence shown here is derived from an EMBL/GenBank/DDBJ whole genome shotgun (WGS) entry which is preliminary data.</text>
</comment>
<dbReference type="EMBL" id="JACIEG010000002">
    <property type="protein sequence ID" value="MBB3968542.1"/>
    <property type="molecule type" value="Genomic_DNA"/>
</dbReference>
<dbReference type="RefSeq" id="WP_134335852.1">
    <property type="nucleotide sequence ID" value="NZ_BMCZ01000004.1"/>
</dbReference>
<dbReference type="Proteomes" id="UP000583101">
    <property type="component" value="Unassembled WGS sequence"/>
</dbReference>
<sequence>MITIMPSGNLGNHLFQFAFGWSISKKLNTDFVFNTTEIEKYFELKPYNNIFLKKSRLWHYMLSLKFNTYTQADLSQDVEPQNIIDAVKNHTVIYGYFQSDFFFKGYEGAIKKAFKLKDEILKTYMASYSGLFNKQVVCVGVRMSEYKDWHIKELDYNSPYIEPEYYKKAIKLIKNIESKTLIFVSEDIETVKQVFKYDNAVYMNTVTDCLASLLLADELIISNSSFLWWGAWLNNKPDKIVYAPRYWLGHKVQREFPKNIIPKTWVQLEV</sequence>
<dbReference type="AlphaFoldDB" id="A0A4Y8AGD5"/>
<dbReference type="CDD" id="cd11301">
    <property type="entry name" value="Fut1_Fut2_like"/>
    <property type="match status" value="1"/>
</dbReference>
<evidence type="ECO:0000313" key="4">
    <source>
        <dbReference type="EMBL" id="TEW67817.1"/>
    </source>
</evidence>
<name>A0A4Y8AGD5_9SPHI</name>